<evidence type="ECO:0000313" key="9">
    <source>
        <dbReference type="Proteomes" id="UP000286050"/>
    </source>
</evidence>
<evidence type="ECO:0000256" key="6">
    <source>
        <dbReference type="SAM" id="Phobius"/>
    </source>
</evidence>
<comment type="caution">
    <text evidence="8">The sequence shown here is derived from an EMBL/GenBank/DDBJ whole genome shotgun (WGS) entry which is preliminary data.</text>
</comment>
<dbReference type="GO" id="GO:0005524">
    <property type="term" value="F:ATP binding"/>
    <property type="evidence" value="ECO:0007669"/>
    <property type="project" value="InterPro"/>
</dbReference>
<comment type="subcellular location">
    <subcellularLocation>
        <location evidence="1">Membrane</location>
        <topology evidence="1">Multi-pass membrane protein</topology>
    </subcellularLocation>
</comment>
<dbReference type="InterPro" id="IPR008266">
    <property type="entry name" value="Tyr_kinase_AS"/>
</dbReference>
<accession>A0A414FWI0</accession>
<gene>
    <name evidence="8" type="ORF">DW787_06160</name>
</gene>
<feature type="region of interest" description="Disordered" evidence="5">
    <location>
        <begin position="1"/>
        <end position="82"/>
    </location>
</feature>
<reference evidence="8 9" key="1">
    <citation type="submission" date="2018-08" db="EMBL/GenBank/DDBJ databases">
        <title>A genome reference for cultivated species of the human gut microbiota.</title>
        <authorList>
            <person name="Zou Y."/>
            <person name="Xue W."/>
            <person name="Luo G."/>
        </authorList>
    </citation>
    <scope>NUCLEOTIDE SEQUENCE [LARGE SCALE GENOMIC DNA]</scope>
    <source>
        <strain evidence="8 9">AM30-5LB</strain>
    </source>
</reference>
<keyword evidence="3 6" id="KW-1133">Transmembrane helix</keyword>
<evidence type="ECO:0000256" key="4">
    <source>
        <dbReference type="ARBA" id="ARBA00023136"/>
    </source>
</evidence>
<evidence type="ECO:0000256" key="1">
    <source>
        <dbReference type="ARBA" id="ARBA00004141"/>
    </source>
</evidence>
<feature type="region of interest" description="Disordered" evidence="5">
    <location>
        <begin position="648"/>
        <end position="670"/>
    </location>
</feature>
<feature type="compositionally biased region" description="Polar residues" evidence="5">
    <location>
        <begin position="38"/>
        <end position="49"/>
    </location>
</feature>
<dbReference type="AlphaFoldDB" id="A0A414FWI0"/>
<dbReference type="SMART" id="SM00220">
    <property type="entry name" value="S_TKc"/>
    <property type="match status" value="1"/>
</dbReference>
<feature type="transmembrane region" description="Helical" evidence="6">
    <location>
        <begin position="574"/>
        <end position="595"/>
    </location>
</feature>
<dbReference type="InterPro" id="IPR000719">
    <property type="entry name" value="Prot_kinase_dom"/>
</dbReference>
<organism evidence="8 9">
    <name type="scientific">Collinsella intestinalis</name>
    <dbReference type="NCBI Taxonomy" id="147207"/>
    <lineage>
        <taxon>Bacteria</taxon>
        <taxon>Bacillati</taxon>
        <taxon>Actinomycetota</taxon>
        <taxon>Coriobacteriia</taxon>
        <taxon>Coriobacteriales</taxon>
        <taxon>Coriobacteriaceae</taxon>
        <taxon>Collinsella</taxon>
    </lineage>
</organism>
<name>A0A414FWI0_9ACTN</name>
<feature type="transmembrane region" description="Helical" evidence="6">
    <location>
        <begin position="541"/>
        <end position="562"/>
    </location>
</feature>
<feature type="transmembrane region" description="Helical" evidence="6">
    <location>
        <begin position="494"/>
        <end position="521"/>
    </location>
</feature>
<dbReference type="SUPFAM" id="SSF56112">
    <property type="entry name" value="Protein kinase-like (PK-like)"/>
    <property type="match status" value="1"/>
</dbReference>
<evidence type="ECO:0000256" key="5">
    <source>
        <dbReference type="SAM" id="MobiDB-lite"/>
    </source>
</evidence>
<dbReference type="InterPro" id="IPR051681">
    <property type="entry name" value="Ser/Thr_Kinases-Pseudokinases"/>
</dbReference>
<evidence type="ECO:0000256" key="3">
    <source>
        <dbReference type="ARBA" id="ARBA00022989"/>
    </source>
</evidence>
<dbReference type="Gene3D" id="1.10.510.10">
    <property type="entry name" value="Transferase(Phosphotransferase) domain 1"/>
    <property type="match status" value="1"/>
</dbReference>
<dbReference type="InterPro" id="IPR011009">
    <property type="entry name" value="Kinase-like_dom_sf"/>
</dbReference>
<dbReference type="GO" id="GO:0016020">
    <property type="term" value="C:membrane"/>
    <property type="evidence" value="ECO:0007669"/>
    <property type="project" value="UniProtKB-SubCell"/>
</dbReference>
<dbReference type="EMBL" id="QSJI01000004">
    <property type="protein sequence ID" value="RHD55759.1"/>
    <property type="molecule type" value="Genomic_DNA"/>
</dbReference>
<protein>
    <recommendedName>
        <fullName evidence="7">Protein kinase domain-containing protein</fullName>
    </recommendedName>
</protein>
<keyword evidence="4 6" id="KW-0472">Membrane</keyword>
<evidence type="ECO:0000256" key="2">
    <source>
        <dbReference type="ARBA" id="ARBA00022692"/>
    </source>
</evidence>
<dbReference type="GO" id="GO:0004674">
    <property type="term" value="F:protein serine/threonine kinase activity"/>
    <property type="evidence" value="ECO:0007669"/>
    <property type="project" value="TreeGrafter"/>
</dbReference>
<dbReference type="InterPro" id="IPR004869">
    <property type="entry name" value="MMPL_dom"/>
</dbReference>
<keyword evidence="2 6" id="KW-0812">Transmembrane</keyword>
<dbReference type="Proteomes" id="UP000286050">
    <property type="component" value="Unassembled WGS sequence"/>
</dbReference>
<sequence length="670" mass="71562">MAICGQPRYRQHGHRCHPSSPGRGARRIPAGVREVQPMSASTQDMTPRTTEPLGPAEVGPSHEAPVHSGADSSRSTPPYPSGYVRGARMVRLEGFEEPFRMTEPERETYHRRFGILFVDDSSARRGGLGTVVRATNALGETCALKTLNTPVRAEHEDDVSFAARVDLAHTAFRTEYESHRSLSGFKGFPRLFGFAHIGDTPAIVMEWVEGVTLSVAARMLSVDEAGRVAPLVAARIGRDLADLLTRLDLVGDGFVHRDISPSNILVRTAHLSVTEQAADGAFDLCLIDFGSSVHLDPMGAPGYTMRYATLRRATPDYAPPEMLTGDLPNLVELRKSEKIDVYAAASVIFELACGLPPFELEGRAGESLYRIKMDEPPRPLVAAHHAAFHLGDVLMFEPEVAAVATEASLDVTDAHDELEFKRALDRVDGQLAEVLTPAFASGQEARPSAEALRDALSAFCARYAQNVRRALRGERLIPCRGEARRRDGRSPYAVNRLIGVVGMALSGAALVTVICVTALLLDGVTVLFRFGPLAARGEVPAVLVGLTLAFPAVCALAGRARAGGTRAGFVRGTLALAAGSALVLALVSHVSFLGVIGRSPLLAALFLAVAAAWCPLVLEYATTALPRPFGAPVAGLPHMAAQRSIMGEGPDAHASLPEDTEVPDAAEARE</sequence>
<evidence type="ECO:0000259" key="7">
    <source>
        <dbReference type="PROSITE" id="PS50011"/>
    </source>
</evidence>
<evidence type="ECO:0000313" key="8">
    <source>
        <dbReference type="EMBL" id="RHD55759.1"/>
    </source>
</evidence>
<dbReference type="PROSITE" id="PS50011">
    <property type="entry name" value="PROTEIN_KINASE_DOM"/>
    <property type="match status" value="1"/>
</dbReference>
<feature type="transmembrane region" description="Helical" evidence="6">
    <location>
        <begin position="601"/>
        <end position="618"/>
    </location>
</feature>
<proteinExistence type="predicted"/>
<feature type="domain" description="Protein kinase" evidence="7">
    <location>
        <begin position="117"/>
        <end position="459"/>
    </location>
</feature>
<dbReference type="PROSITE" id="PS00109">
    <property type="entry name" value="PROTEIN_KINASE_TYR"/>
    <property type="match status" value="1"/>
</dbReference>
<dbReference type="PANTHER" id="PTHR44329">
    <property type="entry name" value="SERINE/THREONINE-PROTEIN KINASE TNNI3K-RELATED"/>
    <property type="match status" value="1"/>
</dbReference>
<dbReference type="Pfam" id="PF00069">
    <property type="entry name" value="Pkinase"/>
    <property type="match status" value="1"/>
</dbReference>
<dbReference type="Pfam" id="PF03176">
    <property type="entry name" value="MMPL"/>
    <property type="match status" value="1"/>
</dbReference>